<reference evidence="2" key="1">
    <citation type="submission" date="2017-07" db="EMBL/GenBank/DDBJ databases">
        <authorList>
            <person name="Mikheyev A."/>
            <person name="Grau M."/>
        </authorList>
    </citation>
    <scope>NUCLEOTIDE SEQUENCE</scope>
    <source>
        <tissue evidence="2">Venom_gland</tissue>
    </source>
</reference>
<sequence>MCNTIQCFKNFSRDCGFFSSIAPGLSLMALNNLFPSLRLLKYISVLYLFILLLIYECSATLNTSVQKTVLGAFVHAFREDSAMTSVPSTLTSYDLSYSVTSANWQCSPSLPKEINSIVSPTDLLVS</sequence>
<keyword evidence="1" id="KW-1133">Transmembrane helix</keyword>
<feature type="transmembrane region" description="Helical" evidence="1">
    <location>
        <begin position="39"/>
        <end position="57"/>
    </location>
</feature>
<evidence type="ECO:0000256" key="1">
    <source>
        <dbReference type="SAM" id="Phobius"/>
    </source>
</evidence>
<dbReference type="EMBL" id="IACM01146804">
    <property type="protein sequence ID" value="LAB41031.1"/>
    <property type="molecule type" value="Transcribed_RNA"/>
</dbReference>
<keyword evidence="1" id="KW-0472">Membrane</keyword>
<proteinExistence type="predicted"/>
<organism evidence="2">
    <name type="scientific">Micrurus spixii</name>
    <name type="common">Amazon coral snake</name>
    <dbReference type="NCBI Taxonomy" id="129469"/>
    <lineage>
        <taxon>Eukaryota</taxon>
        <taxon>Metazoa</taxon>
        <taxon>Chordata</taxon>
        <taxon>Craniata</taxon>
        <taxon>Vertebrata</taxon>
        <taxon>Euteleostomi</taxon>
        <taxon>Lepidosauria</taxon>
        <taxon>Squamata</taxon>
        <taxon>Bifurcata</taxon>
        <taxon>Unidentata</taxon>
        <taxon>Episquamata</taxon>
        <taxon>Toxicofera</taxon>
        <taxon>Serpentes</taxon>
        <taxon>Colubroidea</taxon>
        <taxon>Elapidae</taxon>
        <taxon>Elapinae</taxon>
        <taxon>Micrurus</taxon>
    </lineage>
</organism>
<dbReference type="AlphaFoldDB" id="A0A2D4N779"/>
<dbReference type="EMBL" id="IACM01146803">
    <property type="protein sequence ID" value="LAB41029.1"/>
    <property type="molecule type" value="Transcribed_RNA"/>
</dbReference>
<evidence type="ECO:0000313" key="2">
    <source>
        <dbReference type="EMBL" id="LAB41029.1"/>
    </source>
</evidence>
<keyword evidence="1" id="KW-0812">Transmembrane</keyword>
<reference evidence="2" key="2">
    <citation type="submission" date="2017-11" db="EMBL/GenBank/DDBJ databases">
        <title>Coralsnake Venomics: Analyses of Venom Gland Transcriptomes and Proteomes of Six Brazilian Taxa.</title>
        <authorList>
            <person name="Aird S.D."/>
            <person name="Jorge da Silva N."/>
            <person name="Qiu L."/>
            <person name="Villar-Briones A."/>
            <person name="Aparecida-Saddi V."/>
            <person name="Campos-Telles M.P."/>
            <person name="Grau M."/>
            <person name="Mikheyev A.S."/>
        </authorList>
    </citation>
    <scope>NUCLEOTIDE SEQUENCE</scope>
    <source>
        <tissue evidence="2">Venom_gland</tissue>
    </source>
</reference>
<accession>A0A2D4N779</accession>
<protein>
    <submittedName>
        <fullName evidence="2">Uncharacterized protein</fullName>
    </submittedName>
</protein>
<name>A0A2D4N779_9SAUR</name>